<dbReference type="Gramene" id="EME27822">
    <property type="protein sequence ID" value="EME27822"/>
    <property type="gene ID" value="Gasu_46440"/>
</dbReference>
<reference evidence="3" key="1">
    <citation type="journal article" date="2013" name="Science">
        <title>Gene transfer from bacteria and archaea facilitated evolution of an extremophilic eukaryote.</title>
        <authorList>
            <person name="Schonknecht G."/>
            <person name="Chen W.H."/>
            <person name="Ternes C.M."/>
            <person name="Barbier G.G."/>
            <person name="Shrestha R.P."/>
            <person name="Stanke M."/>
            <person name="Brautigam A."/>
            <person name="Baker B.J."/>
            <person name="Banfield J.F."/>
            <person name="Garavito R.M."/>
            <person name="Carr K."/>
            <person name="Wilkerson C."/>
            <person name="Rensing S.A."/>
            <person name="Gagneul D."/>
            <person name="Dickenson N.E."/>
            <person name="Oesterhelt C."/>
            <person name="Lercher M.J."/>
            <person name="Weber A.P."/>
        </authorList>
    </citation>
    <scope>NUCLEOTIDE SEQUENCE [LARGE SCALE GENOMIC DNA]</scope>
    <source>
        <strain evidence="3">074W</strain>
    </source>
</reference>
<evidence type="ECO:0000313" key="3">
    <source>
        <dbReference type="Proteomes" id="UP000030680"/>
    </source>
</evidence>
<dbReference type="EMBL" id="KB454527">
    <property type="protein sequence ID" value="EME27822.1"/>
    <property type="molecule type" value="Genomic_DNA"/>
</dbReference>
<gene>
    <name evidence="2" type="ORF">Gasu_46440</name>
</gene>
<dbReference type="KEGG" id="gsl:Gasu_46440"/>
<accession>M2XCY8</accession>
<proteinExistence type="predicted"/>
<dbReference type="OrthoDB" id="6513at2759"/>
<feature type="signal peptide" evidence="1">
    <location>
        <begin position="1"/>
        <end position="21"/>
    </location>
</feature>
<sequence length="225" mass="23941">MSKGGILAFIFLCHITMLISAQSNCVTPVKDIIDIARTAEQLAVTFYSNGYKNAAQLGLVGANLAYIAAALEEEQLHESYWASLGGVSMASTFSFPNGSKTFHDLTTFIETQQQIEGYFDSAYLAAVKELSIQNQSDAAQVAAQVAIVEGEHRVLGRVIGNLIPADDRAFSPVLVSSVSNAVTVIKNAGYLSPTIGNSYSYTKSNVSESGVKYVSPTALPCPTSL</sequence>
<name>M2XCY8_GALSU</name>
<dbReference type="GeneID" id="17086704"/>
<protein>
    <submittedName>
        <fullName evidence="2">VanW family protein</fullName>
    </submittedName>
</protein>
<organism evidence="2 3">
    <name type="scientific">Galdieria sulphuraria</name>
    <name type="common">Red alga</name>
    <dbReference type="NCBI Taxonomy" id="130081"/>
    <lineage>
        <taxon>Eukaryota</taxon>
        <taxon>Rhodophyta</taxon>
        <taxon>Bangiophyceae</taxon>
        <taxon>Galdieriales</taxon>
        <taxon>Galdieriaceae</taxon>
        <taxon>Galdieria</taxon>
    </lineage>
</organism>
<keyword evidence="1" id="KW-0732">Signal</keyword>
<evidence type="ECO:0000256" key="1">
    <source>
        <dbReference type="SAM" id="SignalP"/>
    </source>
</evidence>
<dbReference type="Proteomes" id="UP000030680">
    <property type="component" value="Unassembled WGS sequence"/>
</dbReference>
<evidence type="ECO:0000313" key="2">
    <source>
        <dbReference type="EMBL" id="EME27822.1"/>
    </source>
</evidence>
<dbReference type="RefSeq" id="XP_005704342.1">
    <property type="nucleotide sequence ID" value="XM_005704285.1"/>
</dbReference>
<dbReference type="Pfam" id="PF13668">
    <property type="entry name" value="Ferritin_2"/>
    <property type="match status" value="1"/>
</dbReference>
<dbReference type="AlphaFoldDB" id="M2XCY8"/>
<keyword evidence="3" id="KW-1185">Reference proteome</keyword>
<feature type="chain" id="PRO_5004029134" evidence="1">
    <location>
        <begin position="22"/>
        <end position="225"/>
    </location>
</feature>